<dbReference type="Proteomes" id="UP000814243">
    <property type="component" value="Unassembled WGS sequence"/>
</dbReference>
<protein>
    <recommendedName>
        <fullName evidence="1">DUF4817 domain-containing protein</fullName>
    </recommendedName>
</protein>
<evidence type="ECO:0000313" key="3">
    <source>
        <dbReference type="Proteomes" id="UP000814243"/>
    </source>
</evidence>
<dbReference type="AlphaFoldDB" id="A0A922MDA2"/>
<dbReference type="InterPro" id="IPR036397">
    <property type="entry name" value="RNaseH_sf"/>
</dbReference>
<feature type="domain" description="DUF4817" evidence="1">
    <location>
        <begin position="6"/>
        <end position="58"/>
    </location>
</feature>
<reference evidence="2" key="1">
    <citation type="journal article" date="2021" name="G3 (Bethesda)">
        <title>Genome and transcriptome analysis of the beet armyworm Spodoptera exigua reveals targets for pest control. .</title>
        <authorList>
            <person name="Simon S."/>
            <person name="Breeschoten T."/>
            <person name="Jansen H.J."/>
            <person name="Dirks R.P."/>
            <person name="Schranz M.E."/>
            <person name="Ros V.I.D."/>
        </authorList>
    </citation>
    <scope>NUCLEOTIDE SEQUENCE</scope>
    <source>
        <strain evidence="2">TB_SE_WUR_2020</strain>
    </source>
</reference>
<evidence type="ECO:0000313" key="2">
    <source>
        <dbReference type="EMBL" id="KAH9634511.1"/>
    </source>
</evidence>
<dbReference type="GO" id="GO:0003676">
    <property type="term" value="F:nucleic acid binding"/>
    <property type="evidence" value="ECO:0007669"/>
    <property type="project" value="InterPro"/>
</dbReference>
<proteinExistence type="predicted"/>
<organism evidence="2 3">
    <name type="scientific">Spodoptera exigua</name>
    <name type="common">Beet armyworm</name>
    <name type="synonym">Noctua fulgens</name>
    <dbReference type="NCBI Taxonomy" id="7107"/>
    <lineage>
        <taxon>Eukaryota</taxon>
        <taxon>Metazoa</taxon>
        <taxon>Ecdysozoa</taxon>
        <taxon>Arthropoda</taxon>
        <taxon>Hexapoda</taxon>
        <taxon>Insecta</taxon>
        <taxon>Pterygota</taxon>
        <taxon>Neoptera</taxon>
        <taxon>Endopterygota</taxon>
        <taxon>Lepidoptera</taxon>
        <taxon>Glossata</taxon>
        <taxon>Ditrysia</taxon>
        <taxon>Noctuoidea</taxon>
        <taxon>Noctuidae</taxon>
        <taxon>Amphipyrinae</taxon>
        <taxon>Spodoptera</taxon>
    </lineage>
</organism>
<dbReference type="PANTHER" id="PTHR47326">
    <property type="entry name" value="TRANSPOSABLE ELEMENT TC3 TRANSPOSASE-LIKE PROTEIN"/>
    <property type="match status" value="1"/>
</dbReference>
<dbReference type="PANTHER" id="PTHR47326:SF1">
    <property type="entry name" value="HTH PSQ-TYPE DOMAIN-CONTAINING PROTEIN"/>
    <property type="match status" value="1"/>
</dbReference>
<name>A0A922MDA2_SPOEX</name>
<dbReference type="InterPro" id="IPR032135">
    <property type="entry name" value="DUF4817"/>
</dbReference>
<accession>A0A922MDA2</accession>
<dbReference type="Pfam" id="PF16087">
    <property type="entry name" value="DUF4817"/>
    <property type="match status" value="1"/>
</dbReference>
<dbReference type="Gene3D" id="3.30.420.10">
    <property type="entry name" value="Ribonuclease H-like superfamily/Ribonuclease H"/>
    <property type="match status" value="1"/>
</dbReference>
<sequence length="248" mass="28855">MASYTPEEYADMLIRYGYCGCVSAQARNEYIARFPGRRVPDVAVFDRVYRRLRETGSVLRRNTDKGRPRINDDDEQDNEIMQRFRADPTTSTNIVARDLGLSQWRVWFTVHTAGLYLYHYTPVHTIEEGDPARRLDFCRFMLNAGVEDPDFLRNILWTDDDLRRGGPLPWPARSPDLTPMDFHVWGRMKSLVYSESNPVSSVEELKERIVDAANQMRTTLTTGVVKTGLRRRMRQCIRNRGGHVEHEL</sequence>
<dbReference type="EMBL" id="JACEFF010000605">
    <property type="protein sequence ID" value="KAH9634511.1"/>
    <property type="molecule type" value="Genomic_DNA"/>
</dbReference>
<comment type="caution">
    <text evidence="2">The sequence shown here is derived from an EMBL/GenBank/DDBJ whole genome shotgun (WGS) entry which is preliminary data.</text>
</comment>
<evidence type="ECO:0000259" key="1">
    <source>
        <dbReference type="Pfam" id="PF16087"/>
    </source>
</evidence>
<gene>
    <name evidence="2" type="ORF">HF086_016599</name>
</gene>